<protein>
    <submittedName>
        <fullName evidence="1">Uncharacterized protein</fullName>
    </submittedName>
</protein>
<name>E3PY78_ACESD</name>
<organism evidence="1 2">
    <name type="scientific">Acetoanaerobium sticklandii (strain ATCC 12662 / DSM 519 / JCM 1433 / CCUG 9281 / NCIMB 10654 / HF)</name>
    <name type="common">Clostridium sticklandii</name>
    <dbReference type="NCBI Taxonomy" id="499177"/>
    <lineage>
        <taxon>Bacteria</taxon>
        <taxon>Bacillati</taxon>
        <taxon>Bacillota</taxon>
        <taxon>Clostridia</taxon>
        <taxon>Peptostreptococcales</taxon>
        <taxon>Filifactoraceae</taxon>
        <taxon>Acetoanaerobium</taxon>
    </lineage>
</organism>
<dbReference type="STRING" id="1511.CLOST_1273"/>
<dbReference type="KEGG" id="cst:CLOST_1273"/>
<reference evidence="2" key="1">
    <citation type="journal article" date="2010" name="BMC Genomics">
        <title>Clostridium sticklandii, a specialist in amino acid degradation:revisiting its metabolism through its genome sequence.</title>
        <authorList>
            <person name="Fonknechten N."/>
            <person name="Chaussonnerie S."/>
            <person name="Tricot S."/>
            <person name="Lajus A."/>
            <person name="Andreesen J.R."/>
            <person name="Perchat N."/>
            <person name="Pelletier E."/>
            <person name="Gouyvenoux M."/>
            <person name="Barbe V."/>
            <person name="Salanoubat M."/>
            <person name="Le Paslier D."/>
            <person name="Weissenbach J."/>
            <person name="Cohen G.N."/>
            <person name="Kreimeyer A."/>
        </authorList>
    </citation>
    <scope>NUCLEOTIDE SEQUENCE [LARGE SCALE GENOMIC DNA]</scope>
    <source>
        <strain evidence="2">ATCC 12662 / DSM 519 / JCM 1433 / CCUG 9281 / NCIMB 10654 / HF</strain>
    </source>
</reference>
<proteinExistence type="predicted"/>
<dbReference type="EMBL" id="FP565809">
    <property type="protein sequence ID" value="CBH21393.1"/>
    <property type="molecule type" value="Genomic_DNA"/>
</dbReference>
<sequence length="255" mass="28497">MGRIISMNINEEFNTLSSNYIREFAYKNGNEIYTFMNKNKIGYSSYGRLMDSAAKGKGVIAHRLYGHHLVYDFPINNLNEVAPFLEHLLSDLFTKQGLPIIPGEILENLGLLKCCDSIKRSWNFVNGFDILAGTIAIFQGIDDFKRMFKEGHSIDSIEGVAKTIGIGAVELAIAMSTANPFLFIGGLLSLTSGLKGMMNDGSVVYFTNINKCLSIEFSVNTLNLEEYKKRYSIENSLKNLSIESSIAKNTFSYKF</sequence>
<accession>E3PY78</accession>
<dbReference type="BioCyc" id="CSTI499177:GJE9-1321-MONOMER"/>
<evidence type="ECO:0000313" key="1">
    <source>
        <dbReference type="EMBL" id="CBH21393.1"/>
    </source>
</evidence>
<keyword evidence="2" id="KW-1185">Reference proteome</keyword>
<dbReference type="HOGENOM" id="CLU_1088633_0_0_9"/>
<dbReference type="Proteomes" id="UP000007041">
    <property type="component" value="Chromosome"/>
</dbReference>
<dbReference type="AlphaFoldDB" id="E3PY78"/>
<gene>
    <name evidence="1" type="ordered locus">CLOST_1273</name>
</gene>
<evidence type="ECO:0000313" key="2">
    <source>
        <dbReference type="Proteomes" id="UP000007041"/>
    </source>
</evidence>